<name>A0A9N9SX76_DIABA</name>
<dbReference type="Proteomes" id="UP001153709">
    <property type="component" value="Chromosome 2"/>
</dbReference>
<dbReference type="InterPro" id="IPR043128">
    <property type="entry name" value="Rev_trsase/Diguanyl_cyclase"/>
</dbReference>
<evidence type="ECO:0000259" key="3">
    <source>
        <dbReference type="PROSITE" id="PS50878"/>
    </source>
</evidence>
<dbReference type="PANTHER" id="PTHR47027">
    <property type="entry name" value="REVERSE TRANSCRIPTASE DOMAIN-CONTAINING PROTEIN"/>
    <property type="match status" value="1"/>
</dbReference>
<keyword evidence="5" id="KW-1185">Reference proteome</keyword>
<dbReference type="InterPro" id="IPR000477">
    <property type="entry name" value="RT_dom"/>
</dbReference>
<evidence type="ECO:0000313" key="5">
    <source>
        <dbReference type="Proteomes" id="UP001153709"/>
    </source>
</evidence>
<evidence type="ECO:0000256" key="2">
    <source>
        <dbReference type="SAM" id="Phobius"/>
    </source>
</evidence>
<feature type="transmembrane region" description="Helical" evidence="2">
    <location>
        <begin position="67"/>
        <end position="85"/>
    </location>
</feature>
<sequence length="826" mass="97507">MGPYKNKDYKNRYKKADALKEISLSLNVPLNDVEKKIKNVNNQYARERRNYKKLKKSGAGKLFSSKWFGYVAFLGLNCVFVLSAWSGPGIRTFRGACADSDHYMVTAILRQKVKIETQQKNQHKKWNVNKLSNEEVRKKYEEAVTIQIKEKYKVEDISTEWETIKKSIEEGANMQIGKSQAKTRNEWYNQECREITEKKVQARNKWLRTDKEEDREEYEKLRRYAKKVIRQNKRRWVDKKMQEIEQERTNRNTKSFYKKIKEQNKKYKGKTNGIKNREGIVIIEDQEYKQVWRDYYRELLTEETTEEEMHDEEETVHEEEANEVDIEISKEPTLEELDEVIQRSKNGKAPGKDGINMELIKYGGRELRGKILALLKNIWKEEKMPGDWEVGQIITVHKKGDQQICENYRGITLLNTTYKILTSIIKKRLSKITKKTVGQYQCGFTEGRSTIDAIHTIKQIMEKANEYKLELEMLFIDFKQAFDSIKRNVLMTALKKLKIPHKLRKLIEMTMRTTKISIKTQRGETEEFSINKGMKQGDALSTTLFNLALEYVLRNINKGNLRTRGGQIIAYADDIVIIAKNRKIMKEMLEEIREKGEVMGLRLNQEKTKILRLGKKPMKEKIKIGSSEFEEVEYFKYLGVTISKSGERKSEIKEKILAANKAYFANKRLLKSKTLTKKSKMSIYNTIIRPILLYAGETMTMVKKDEEDLRIAERKIMRTILGPIRTEQNEYRSRTNAEIKEELKEDIVTKIKQCRVRWLGHIWRAGDEAVTYAMIEWNPGGRKRRGRPRSKWLQEVEEDLQRAGVSEWRGRTRDRKKWRDIVKKIR</sequence>
<dbReference type="AlphaFoldDB" id="A0A9N9SX76"/>
<proteinExistence type="predicted"/>
<evidence type="ECO:0000313" key="4">
    <source>
        <dbReference type="EMBL" id="CAG9829791.1"/>
    </source>
</evidence>
<gene>
    <name evidence="4" type="ORF">DIABBA_LOCUS3557</name>
</gene>
<dbReference type="InterPro" id="IPR043502">
    <property type="entry name" value="DNA/RNA_pol_sf"/>
</dbReference>
<reference evidence="4" key="1">
    <citation type="submission" date="2022-01" db="EMBL/GenBank/DDBJ databases">
        <authorList>
            <person name="King R."/>
        </authorList>
    </citation>
    <scope>NUCLEOTIDE SEQUENCE</scope>
</reference>
<dbReference type="InterPro" id="IPR006578">
    <property type="entry name" value="MADF-dom"/>
</dbReference>
<dbReference type="OrthoDB" id="6625457at2759"/>
<evidence type="ECO:0000256" key="1">
    <source>
        <dbReference type="SAM" id="Coils"/>
    </source>
</evidence>
<dbReference type="SUPFAM" id="SSF56672">
    <property type="entry name" value="DNA/RNA polymerases"/>
    <property type="match status" value="1"/>
</dbReference>
<organism evidence="4 5">
    <name type="scientific">Diabrotica balteata</name>
    <name type="common">Banded cucumber beetle</name>
    <dbReference type="NCBI Taxonomy" id="107213"/>
    <lineage>
        <taxon>Eukaryota</taxon>
        <taxon>Metazoa</taxon>
        <taxon>Ecdysozoa</taxon>
        <taxon>Arthropoda</taxon>
        <taxon>Hexapoda</taxon>
        <taxon>Insecta</taxon>
        <taxon>Pterygota</taxon>
        <taxon>Neoptera</taxon>
        <taxon>Endopterygota</taxon>
        <taxon>Coleoptera</taxon>
        <taxon>Polyphaga</taxon>
        <taxon>Cucujiformia</taxon>
        <taxon>Chrysomeloidea</taxon>
        <taxon>Chrysomelidae</taxon>
        <taxon>Galerucinae</taxon>
        <taxon>Diabroticina</taxon>
        <taxon>Diabroticites</taxon>
        <taxon>Diabrotica</taxon>
    </lineage>
</organism>
<dbReference type="Pfam" id="PF00078">
    <property type="entry name" value="RVT_1"/>
    <property type="match status" value="1"/>
</dbReference>
<dbReference type="PRINTS" id="PR01345">
    <property type="entry name" value="CERVTRCPTASE"/>
</dbReference>
<dbReference type="PROSITE" id="PS50878">
    <property type="entry name" value="RT_POL"/>
    <property type="match status" value="1"/>
</dbReference>
<dbReference type="CDD" id="cd01650">
    <property type="entry name" value="RT_nLTR_like"/>
    <property type="match status" value="1"/>
</dbReference>
<dbReference type="Pfam" id="PF10545">
    <property type="entry name" value="MADF_DNA_bdg"/>
    <property type="match status" value="1"/>
</dbReference>
<keyword evidence="2" id="KW-0812">Transmembrane</keyword>
<keyword evidence="2" id="KW-0472">Membrane</keyword>
<keyword evidence="2" id="KW-1133">Transmembrane helix</keyword>
<feature type="domain" description="Reverse transcriptase" evidence="3">
    <location>
        <begin position="377"/>
        <end position="642"/>
    </location>
</feature>
<accession>A0A9N9SX76</accession>
<protein>
    <recommendedName>
        <fullName evidence="3">Reverse transcriptase domain-containing protein</fullName>
    </recommendedName>
</protein>
<feature type="coiled-coil region" evidence="1">
    <location>
        <begin position="30"/>
        <end position="57"/>
    </location>
</feature>
<dbReference type="PANTHER" id="PTHR47027:SF20">
    <property type="entry name" value="REVERSE TRANSCRIPTASE-LIKE PROTEIN WITH RNA-DIRECTED DNA POLYMERASE DOMAIN"/>
    <property type="match status" value="1"/>
</dbReference>
<dbReference type="Gene3D" id="3.30.70.270">
    <property type="match status" value="1"/>
</dbReference>
<keyword evidence="1" id="KW-0175">Coiled coil</keyword>
<dbReference type="GO" id="GO:0071897">
    <property type="term" value="P:DNA biosynthetic process"/>
    <property type="evidence" value="ECO:0007669"/>
    <property type="project" value="UniProtKB-ARBA"/>
</dbReference>
<dbReference type="EMBL" id="OU898277">
    <property type="protein sequence ID" value="CAG9829791.1"/>
    <property type="molecule type" value="Genomic_DNA"/>
</dbReference>